<keyword evidence="1" id="KW-0732">Signal</keyword>
<keyword evidence="3" id="KW-1185">Reference proteome</keyword>
<gene>
    <name evidence="2" type="ORF">ANCCAN_00095</name>
</gene>
<accession>A0A368HAG6</accession>
<dbReference type="EMBL" id="JOJR01000001">
    <property type="protein sequence ID" value="RCN53601.1"/>
    <property type="molecule type" value="Genomic_DNA"/>
</dbReference>
<dbReference type="Proteomes" id="UP000252519">
    <property type="component" value="Unassembled WGS sequence"/>
</dbReference>
<evidence type="ECO:0000313" key="2">
    <source>
        <dbReference type="EMBL" id="RCN53601.1"/>
    </source>
</evidence>
<feature type="chain" id="PRO_5016562344" evidence="1">
    <location>
        <begin position="19"/>
        <end position="145"/>
    </location>
</feature>
<proteinExistence type="predicted"/>
<protein>
    <submittedName>
        <fullName evidence="2">Uncharacterized protein</fullName>
    </submittedName>
</protein>
<dbReference type="OrthoDB" id="10482360at2759"/>
<dbReference type="AlphaFoldDB" id="A0A368HAG6"/>
<evidence type="ECO:0000313" key="3">
    <source>
        <dbReference type="Proteomes" id="UP000252519"/>
    </source>
</evidence>
<organism evidence="2 3">
    <name type="scientific">Ancylostoma caninum</name>
    <name type="common">Dog hookworm</name>
    <dbReference type="NCBI Taxonomy" id="29170"/>
    <lineage>
        <taxon>Eukaryota</taxon>
        <taxon>Metazoa</taxon>
        <taxon>Ecdysozoa</taxon>
        <taxon>Nematoda</taxon>
        <taxon>Chromadorea</taxon>
        <taxon>Rhabditida</taxon>
        <taxon>Rhabditina</taxon>
        <taxon>Rhabditomorpha</taxon>
        <taxon>Strongyloidea</taxon>
        <taxon>Ancylostomatidae</taxon>
        <taxon>Ancylostomatinae</taxon>
        <taxon>Ancylostoma</taxon>
    </lineage>
</organism>
<sequence>MRPLAVAICLTAASVVLSAPTLPLVRFYPMKSQRGEPDEISHQVHSKLQSLQSMLEHDKDSAQGQPAPVIFAPILVLATGQGSQSLKLGGVDPLQQLPFYPQISSPLQPGESDPKHLPAEWIPHPIEADPEPFLQHSKISLAPEV</sequence>
<feature type="signal peptide" evidence="1">
    <location>
        <begin position="1"/>
        <end position="18"/>
    </location>
</feature>
<evidence type="ECO:0000256" key="1">
    <source>
        <dbReference type="SAM" id="SignalP"/>
    </source>
</evidence>
<comment type="caution">
    <text evidence="2">The sequence shown here is derived from an EMBL/GenBank/DDBJ whole genome shotgun (WGS) entry which is preliminary data.</text>
</comment>
<name>A0A368HAG6_ANCCA</name>
<reference evidence="2 3" key="1">
    <citation type="submission" date="2014-10" db="EMBL/GenBank/DDBJ databases">
        <title>Draft genome of the hookworm Ancylostoma caninum.</title>
        <authorList>
            <person name="Mitreva M."/>
        </authorList>
    </citation>
    <scope>NUCLEOTIDE SEQUENCE [LARGE SCALE GENOMIC DNA]</scope>
    <source>
        <strain evidence="2 3">Baltimore</strain>
    </source>
</reference>